<evidence type="ECO:0000256" key="2">
    <source>
        <dbReference type="SAM" id="MobiDB-lite"/>
    </source>
</evidence>
<reference evidence="3" key="1">
    <citation type="submission" date="2009-03" db="EMBL/GenBank/DDBJ databases">
        <authorList>
            <person name="Warren W."/>
            <person name="Ye L."/>
            <person name="Minx P."/>
            <person name="Worley K."/>
            <person name="Gibbs R."/>
            <person name="Wilson R.K."/>
        </authorList>
    </citation>
    <scope>NUCLEOTIDE SEQUENCE [LARGE SCALE GENOMIC DNA]</scope>
</reference>
<feature type="region of interest" description="Disordered" evidence="2">
    <location>
        <begin position="411"/>
        <end position="522"/>
    </location>
</feature>
<dbReference type="GeneTree" id="ENSGT00950000183106"/>
<feature type="compositionally biased region" description="Basic residues" evidence="2">
    <location>
        <begin position="173"/>
        <end position="186"/>
    </location>
</feature>
<feature type="region of interest" description="Disordered" evidence="2">
    <location>
        <begin position="51"/>
        <end position="72"/>
    </location>
</feature>
<dbReference type="PANTHER" id="PTHR15736:SF9">
    <property type="entry name" value="PROTEIN FAM131B"/>
    <property type="match status" value="1"/>
</dbReference>
<feature type="compositionally biased region" description="Polar residues" evidence="2">
    <location>
        <begin position="57"/>
        <end position="66"/>
    </location>
</feature>
<dbReference type="FunCoup" id="A0A5F4VYL7">
    <property type="interactions" value="1110"/>
</dbReference>
<dbReference type="STRING" id="9483.ENSCJAP00000070574"/>
<protein>
    <submittedName>
        <fullName evidence="3">Family with sequence similarity 131 member B</fullName>
    </submittedName>
</protein>
<dbReference type="Ensembl" id="ENSCJAT00000110614.2">
    <property type="protein sequence ID" value="ENSCJAP00000070574.1"/>
    <property type="gene ID" value="ENSCJAG00000038348.3"/>
</dbReference>
<dbReference type="AlphaFoldDB" id="A0A5F4VYL7"/>
<comment type="similarity">
    <text evidence="1">Belongs to the FAM131 family.</text>
</comment>
<dbReference type="PANTHER" id="PTHR15736">
    <property type="entry name" value="PROTEIN FAM131B-RELATED"/>
    <property type="match status" value="1"/>
</dbReference>
<sequence>MQSPKLCPITFLCVSQMQPQEENKCLRNLVAKVLPPGFILTAPSPLFLRASPALGPQNPSTRTSGQARAPAPETQAGVLGAGLGAEGRRGAAARAPDPQGGAAARPGRGRGGAGRSQSPGRPLPGRGEPSRGGGARRRRRRRRRRRSCRGEGWRGEGGAEPSGDSRGAAERLGRRRGSRCSPRRAPRVGEGPARRPPEPWAASAPGLWQTRTDFSWDGINLSMEDTTSILPKLKRNSNAYGIGALAKSSFSGISRSMKDHVTKPTAMGQGRVAHMIEWQGWGKTPAVQPQHSHEAVRRDTDAYSDLSDGEKEARFLAGVMEQFAISEATLMAWSSMDGEDISVNSTQEPLGCNYSDNYQELMESQDALAQAPMDGWPHSYVSQGMYCLGSSDAWEASDQSLIASPATGSYLGPAFDDSQPSLHEMGPSQPASGYSAPEPPPLLGGDTDWAPGVGSVDLARGPAEEEKRPLAPEEEEDAGCRDLESLSPREDPEMSTALSRKVSDVTSSGVQSFDEEEGEANN</sequence>
<reference evidence="3" key="2">
    <citation type="submission" date="2025-08" db="UniProtKB">
        <authorList>
            <consortium name="Ensembl"/>
        </authorList>
    </citation>
    <scope>IDENTIFICATION</scope>
</reference>
<keyword evidence="4" id="KW-1185">Reference proteome</keyword>
<dbReference type="InterPro" id="IPR026782">
    <property type="entry name" value="FAM131"/>
</dbReference>
<name>A0A5F4VYL7_CALJA</name>
<feature type="compositionally biased region" description="Low complexity" evidence="2">
    <location>
        <begin position="115"/>
        <end position="127"/>
    </location>
</feature>
<feature type="compositionally biased region" description="Acidic residues" evidence="2">
    <location>
        <begin position="513"/>
        <end position="522"/>
    </location>
</feature>
<feature type="region of interest" description="Disordered" evidence="2">
    <location>
        <begin position="85"/>
        <end position="204"/>
    </location>
</feature>
<dbReference type="Proteomes" id="UP000008225">
    <property type="component" value="Chromosome 8"/>
</dbReference>
<gene>
    <name evidence="3" type="primary">FAM131B</name>
</gene>
<dbReference type="GO" id="GO:0005654">
    <property type="term" value="C:nucleoplasm"/>
    <property type="evidence" value="ECO:0007669"/>
    <property type="project" value="Ensembl"/>
</dbReference>
<reference evidence="3" key="3">
    <citation type="submission" date="2025-09" db="UniProtKB">
        <authorList>
            <consortium name="Ensembl"/>
        </authorList>
    </citation>
    <scope>IDENTIFICATION</scope>
</reference>
<evidence type="ECO:0000313" key="3">
    <source>
        <dbReference type="Ensembl" id="ENSCJAP00000070574.1"/>
    </source>
</evidence>
<proteinExistence type="inferred from homology"/>
<organism evidence="3 4">
    <name type="scientific">Callithrix jacchus</name>
    <name type="common">White-tufted-ear marmoset</name>
    <name type="synonym">Simia Jacchus</name>
    <dbReference type="NCBI Taxonomy" id="9483"/>
    <lineage>
        <taxon>Eukaryota</taxon>
        <taxon>Metazoa</taxon>
        <taxon>Chordata</taxon>
        <taxon>Craniata</taxon>
        <taxon>Vertebrata</taxon>
        <taxon>Euteleostomi</taxon>
        <taxon>Mammalia</taxon>
        <taxon>Eutheria</taxon>
        <taxon>Euarchontoglires</taxon>
        <taxon>Primates</taxon>
        <taxon>Haplorrhini</taxon>
        <taxon>Platyrrhini</taxon>
        <taxon>Cebidae</taxon>
        <taxon>Callitrichinae</taxon>
        <taxon>Callithrix</taxon>
        <taxon>Callithrix</taxon>
    </lineage>
</organism>
<feature type="compositionally biased region" description="Basic and acidic residues" evidence="2">
    <location>
        <begin position="478"/>
        <end position="492"/>
    </location>
</feature>
<dbReference type="GO" id="GO:0005829">
    <property type="term" value="C:cytosol"/>
    <property type="evidence" value="ECO:0007669"/>
    <property type="project" value="Ensembl"/>
</dbReference>
<feature type="compositionally biased region" description="Basic and acidic residues" evidence="2">
    <location>
        <begin position="462"/>
        <end position="471"/>
    </location>
</feature>
<feature type="region of interest" description="Disordered" evidence="2">
    <location>
        <begin position="285"/>
        <end position="304"/>
    </location>
</feature>
<feature type="compositionally biased region" description="Basic and acidic residues" evidence="2">
    <location>
        <begin position="291"/>
        <end position="301"/>
    </location>
</feature>
<feature type="compositionally biased region" description="Low complexity" evidence="2">
    <location>
        <begin position="90"/>
        <end position="106"/>
    </location>
</feature>
<feature type="compositionally biased region" description="Basic residues" evidence="2">
    <location>
        <begin position="134"/>
        <end position="147"/>
    </location>
</feature>
<dbReference type="InParanoid" id="A0A5F4VYL7"/>
<evidence type="ECO:0000313" key="4">
    <source>
        <dbReference type="Proteomes" id="UP000008225"/>
    </source>
</evidence>
<accession>A0A5F4VYL7</accession>
<dbReference type="Pfam" id="PF15010">
    <property type="entry name" value="FAM131"/>
    <property type="match status" value="1"/>
</dbReference>
<dbReference type="Bgee" id="ENSCJAG00000038348">
    <property type="expression patterns" value="Expressed in cerebellum and 3 other cell types or tissues"/>
</dbReference>
<evidence type="ECO:0000256" key="1">
    <source>
        <dbReference type="ARBA" id="ARBA00010635"/>
    </source>
</evidence>